<gene>
    <name evidence="2" type="ORF">BU52_14895</name>
</gene>
<evidence type="ECO:0000313" key="2">
    <source>
        <dbReference type="EMBL" id="KES06353.1"/>
    </source>
</evidence>
<proteinExistence type="predicted"/>
<keyword evidence="3" id="KW-1185">Reference proteome</keyword>
<dbReference type="EMBL" id="JFCB01000011">
    <property type="protein sequence ID" value="KES06353.1"/>
    <property type="molecule type" value="Genomic_DNA"/>
</dbReference>
<evidence type="ECO:0000256" key="1">
    <source>
        <dbReference type="SAM" id="SignalP"/>
    </source>
</evidence>
<dbReference type="AlphaFoldDB" id="A0A081XS30"/>
<sequence>MTRNTLRLAAVSAVAAVSIGAGASLAQASETTAPARPAASSQVTLTAAQARALLADPAVSAELKAQDTTSLRAVAAGTATDVQARGAVGGAAKALFNLLKKHGGKIYSGAVKAAKANWGKFRSYMDGLPWYHPVRIAWVAAGAEAQYQLYTYIRSLV</sequence>
<keyword evidence="1" id="KW-0732">Signal</keyword>
<reference evidence="2 3" key="1">
    <citation type="submission" date="2014-02" db="EMBL/GenBank/DDBJ databases">
        <title>The genome announcement of Streptomyces toyocaensis NRRL15009.</title>
        <authorList>
            <person name="Hong H.-J."/>
            <person name="Kwun M.J."/>
        </authorList>
    </citation>
    <scope>NUCLEOTIDE SEQUENCE [LARGE SCALE GENOMIC DNA]</scope>
    <source>
        <strain evidence="2 3">NRRL 15009</strain>
    </source>
</reference>
<name>A0A081XS30_STRTO</name>
<feature type="signal peptide" evidence="1">
    <location>
        <begin position="1"/>
        <end position="23"/>
    </location>
</feature>
<accession>A0A081XS30</accession>
<organism evidence="2 3">
    <name type="scientific">Streptomyces toyocaensis</name>
    <dbReference type="NCBI Taxonomy" id="55952"/>
    <lineage>
        <taxon>Bacteria</taxon>
        <taxon>Bacillati</taxon>
        <taxon>Actinomycetota</taxon>
        <taxon>Actinomycetes</taxon>
        <taxon>Kitasatosporales</taxon>
        <taxon>Streptomycetaceae</taxon>
        <taxon>Streptomyces</taxon>
    </lineage>
</organism>
<dbReference type="eggNOG" id="ENOG50319CT">
    <property type="taxonomic scope" value="Bacteria"/>
</dbReference>
<comment type="caution">
    <text evidence="2">The sequence shown here is derived from an EMBL/GenBank/DDBJ whole genome shotgun (WGS) entry which is preliminary data.</text>
</comment>
<evidence type="ECO:0000313" key="3">
    <source>
        <dbReference type="Proteomes" id="UP000028341"/>
    </source>
</evidence>
<dbReference type="Proteomes" id="UP000028341">
    <property type="component" value="Unassembled WGS sequence"/>
</dbReference>
<dbReference type="RefSeq" id="WP_037933644.1">
    <property type="nucleotide sequence ID" value="NZ_JBFADL010000004.1"/>
</dbReference>
<dbReference type="OrthoDB" id="4201075at2"/>
<feature type="chain" id="PRO_5039200386" evidence="1">
    <location>
        <begin position="24"/>
        <end position="157"/>
    </location>
</feature>
<protein>
    <submittedName>
        <fullName evidence="2">Uncharacterized protein</fullName>
    </submittedName>
</protein>